<dbReference type="KEGG" id="agv:OJF2_49960"/>
<dbReference type="AlphaFoldDB" id="A0A5B9W6Y3"/>
<evidence type="ECO:0000256" key="1">
    <source>
        <dbReference type="ARBA" id="ARBA00009580"/>
    </source>
</evidence>
<evidence type="ECO:0000259" key="3">
    <source>
        <dbReference type="PROSITE" id="PS50056"/>
    </source>
</evidence>
<dbReference type="GO" id="GO:0016791">
    <property type="term" value="F:phosphatase activity"/>
    <property type="evidence" value="ECO:0007669"/>
    <property type="project" value="TreeGrafter"/>
</dbReference>
<dbReference type="InterPro" id="IPR000387">
    <property type="entry name" value="Tyr_Pase_dom"/>
</dbReference>
<dbReference type="PROSITE" id="PS50056">
    <property type="entry name" value="TYR_PHOSPHATASE_2"/>
    <property type="match status" value="1"/>
</dbReference>
<dbReference type="Gene3D" id="3.90.190.10">
    <property type="entry name" value="Protein tyrosine phosphatase superfamily"/>
    <property type="match status" value="1"/>
</dbReference>
<proteinExistence type="inferred from homology"/>
<dbReference type="SUPFAM" id="SSF52799">
    <property type="entry name" value="(Phosphotyrosine protein) phosphatases II"/>
    <property type="match status" value="1"/>
</dbReference>
<sequence>MRKVVLGLLVLTGAGAVGWLIHLDRRNRLVWDHWDTVKPGILYRSGQLTGDQLAAAARRYGIRTVVNFQLPGKEMKAERELAASLGIGFVNLPMPGDGFGEQSQFRKVLEVVDDPDRRPVLVHCARGTCRTGSAVALYRYERDGWTIEDVAAELKRQAYRDGHIAGYIYAMARNKPSLVLHNPQTIDDRNGTATGPEPLPEVFPAREDANDR</sequence>
<dbReference type="InterPro" id="IPR055214">
    <property type="entry name" value="PTP-NADK"/>
</dbReference>
<protein>
    <recommendedName>
        <fullName evidence="3">Tyrosine specific protein phosphatases domain-containing protein</fullName>
    </recommendedName>
</protein>
<dbReference type="RefSeq" id="WP_148596120.1">
    <property type="nucleotide sequence ID" value="NZ_CP042997.1"/>
</dbReference>
<evidence type="ECO:0000313" key="5">
    <source>
        <dbReference type="Proteomes" id="UP000324233"/>
    </source>
</evidence>
<feature type="region of interest" description="Disordered" evidence="2">
    <location>
        <begin position="184"/>
        <end position="212"/>
    </location>
</feature>
<dbReference type="PROSITE" id="PS00383">
    <property type="entry name" value="TYR_PHOSPHATASE_1"/>
    <property type="match status" value="1"/>
</dbReference>
<dbReference type="InterPro" id="IPR029021">
    <property type="entry name" value="Prot-tyrosine_phosphatase-like"/>
</dbReference>
<reference evidence="4 5" key="1">
    <citation type="submission" date="2019-08" db="EMBL/GenBank/DDBJ databases">
        <title>Deep-cultivation of Planctomycetes and their phenomic and genomic characterization uncovers novel biology.</title>
        <authorList>
            <person name="Wiegand S."/>
            <person name="Jogler M."/>
            <person name="Boedeker C."/>
            <person name="Pinto D."/>
            <person name="Vollmers J."/>
            <person name="Rivas-Marin E."/>
            <person name="Kohn T."/>
            <person name="Peeters S.H."/>
            <person name="Heuer A."/>
            <person name="Rast P."/>
            <person name="Oberbeckmann S."/>
            <person name="Bunk B."/>
            <person name="Jeske O."/>
            <person name="Meyerdierks A."/>
            <person name="Storesund J.E."/>
            <person name="Kallscheuer N."/>
            <person name="Luecker S."/>
            <person name="Lage O.M."/>
            <person name="Pohl T."/>
            <person name="Merkel B.J."/>
            <person name="Hornburger P."/>
            <person name="Mueller R.-W."/>
            <person name="Bruemmer F."/>
            <person name="Labrenz M."/>
            <person name="Spormann A.M."/>
            <person name="Op den Camp H."/>
            <person name="Overmann J."/>
            <person name="Amann R."/>
            <person name="Jetten M.S.M."/>
            <person name="Mascher T."/>
            <person name="Medema M.H."/>
            <person name="Devos D.P."/>
            <person name="Kaster A.-K."/>
            <person name="Ovreas L."/>
            <person name="Rohde M."/>
            <person name="Galperin M.Y."/>
            <person name="Jogler C."/>
        </authorList>
    </citation>
    <scope>NUCLEOTIDE SEQUENCE [LARGE SCALE GENOMIC DNA]</scope>
    <source>
        <strain evidence="4 5">OJF2</strain>
    </source>
</reference>
<dbReference type="EMBL" id="CP042997">
    <property type="protein sequence ID" value="QEH36432.1"/>
    <property type="molecule type" value="Genomic_DNA"/>
</dbReference>
<dbReference type="OrthoDB" id="211838at2"/>
<dbReference type="Pfam" id="PF22741">
    <property type="entry name" value="PTP-NADK"/>
    <property type="match status" value="1"/>
</dbReference>
<dbReference type="PANTHER" id="PTHR31126:SF72">
    <property type="entry name" value="DUAL SPECIFICITY PROTEIN PHOSPHATASE TPBA"/>
    <property type="match status" value="1"/>
</dbReference>
<name>A0A5B9W6Y3_9BACT</name>
<evidence type="ECO:0000256" key="2">
    <source>
        <dbReference type="SAM" id="MobiDB-lite"/>
    </source>
</evidence>
<keyword evidence="5" id="KW-1185">Reference proteome</keyword>
<evidence type="ECO:0000313" key="4">
    <source>
        <dbReference type="EMBL" id="QEH36432.1"/>
    </source>
</evidence>
<organism evidence="4 5">
    <name type="scientific">Aquisphaera giovannonii</name>
    <dbReference type="NCBI Taxonomy" id="406548"/>
    <lineage>
        <taxon>Bacteria</taxon>
        <taxon>Pseudomonadati</taxon>
        <taxon>Planctomycetota</taxon>
        <taxon>Planctomycetia</taxon>
        <taxon>Isosphaerales</taxon>
        <taxon>Isosphaeraceae</taxon>
        <taxon>Aquisphaera</taxon>
    </lineage>
</organism>
<accession>A0A5B9W6Y3</accession>
<dbReference type="InterPro" id="IPR016130">
    <property type="entry name" value="Tyr_Pase_AS"/>
</dbReference>
<comment type="similarity">
    <text evidence="1">Belongs to the protein-tyrosine phosphatase family.</text>
</comment>
<gene>
    <name evidence="4" type="ORF">OJF2_49960</name>
</gene>
<dbReference type="Proteomes" id="UP000324233">
    <property type="component" value="Chromosome"/>
</dbReference>
<dbReference type="PANTHER" id="PTHR31126">
    <property type="entry name" value="TYROSINE-PROTEIN PHOSPHATASE"/>
    <property type="match status" value="1"/>
</dbReference>
<feature type="domain" description="Tyrosine specific protein phosphatases" evidence="3">
    <location>
        <begin position="103"/>
        <end position="157"/>
    </location>
</feature>